<keyword evidence="2" id="KW-1185">Reference proteome</keyword>
<evidence type="ECO:0000313" key="1">
    <source>
        <dbReference type="EMBL" id="KAI3808227.1"/>
    </source>
</evidence>
<reference evidence="1 2" key="2">
    <citation type="journal article" date="2022" name="Mol. Ecol. Resour.">
        <title>The genomes of chicory, endive, great burdock and yacon provide insights into Asteraceae paleo-polyploidization history and plant inulin production.</title>
        <authorList>
            <person name="Fan W."/>
            <person name="Wang S."/>
            <person name="Wang H."/>
            <person name="Wang A."/>
            <person name="Jiang F."/>
            <person name="Liu H."/>
            <person name="Zhao H."/>
            <person name="Xu D."/>
            <person name="Zhang Y."/>
        </authorList>
    </citation>
    <scope>NUCLEOTIDE SEQUENCE [LARGE SCALE GENOMIC DNA]</scope>
    <source>
        <strain evidence="2">cv. Yunnan</strain>
        <tissue evidence="1">Leaves</tissue>
    </source>
</reference>
<proteinExistence type="predicted"/>
<dbReference type="Proteomes" id="UP001056120">
    <property type="component" value="Linkage Group LG08"/>
</dbReference>
<dbReference type="EMBL" id="CM042025">
    <property type="protein sequence ID" value="KAI3808227.1"/>
    <property type="molecule type" value="Genomic_DNA"/>
</dbReference>
<evidence type="ECO:0000313" key="2">
    <source>
        <dbReference type="Proteomes" id="UP001056120"/>
    </source>
</evidence>
<comment type="caution">
    <text evidence="1">The sequence shown here is derived from an EMBL/GenBank/DDBJ whole genome shotgun (WGS) entry which is preliminary data.</text>
</comment>
<reference evidence="2" key="1">
    <citation type="journal article" date="2022" name="Mol. Ecol. Resour.">
        <title>The genomes of chicory, endive, great burdock and yacon provide insights into Asteraceae palaeo-polyploidization history and plant inulin production.</title>
        <authorList>
            <person name="Fan W."/>
            <person name="Wang S."/>
            <person name="Wang H."/>
            <person name="Wang A."/>
            <person name="Jiang F."/>
            <person name="Liu H."/>
            <person name="Zhao H."/>
            <person name="Xu D."/>
            <person name="Zhang Y."/>
        </authorList>
    </citation>
    <scope>NUCLEOTIDE SEQUENCE [LARGE SCALE GENOMIC DNA]</scope>
    <source>
        <strain evidence="2">cv. Yunnan</strain>
    </source>
</reference>
<name>A0ACB9IMB8_9ASTR</name>
<accession>A0ACB9IMB8</accession>
<gene>
    <name evidence="1" type="ORF">L1987_24175</name>
</gene>
<sequence length="74" mass="8548">MTDDCTIEIEGHKFPSRLFLLTLEGFDIVLGMDWLAANEAQTAESNMKRGYEAYLEYVIDDRMKTKELKDVPMV</sequence>
<protein>
    <submittedName>
        <fullName evidence="1">Uncharacterized protein</fullName>
    </submittedName>
</protein>
<organism evidence="1 2">
    <name type="scientific">Smallanthus sonchifolius</name>
    <dbReference type="NCBI Taxonomy" id="185202"/>
    <lineage>
        <taxon>Eukaryota</taxon>
        <taxon>Viridiplantae</taxon>
        <taxon>Streptophyta</taxon>
        <taxon>Embryophyta</taxon>
        <taxon>Tracheophyta</taxon>
        <taxon>Spermatophyta</taxon>
        <taxon>Magnoliopsida</taxon>
        <taxon>eudicotyledons</taxon>
        <taxon>Gunneridae</taxon>
        <taxon>Pentapetalae</taxon>
        <taxon>asterids</taxon>
        <taxon>campanulids</taxon>
        <taxon>Asterales</taxon>
        <taxon>Asteraceae</taxon>
        <taxon>Asteroideae</taxon>
        <taxon>Heliantheae alliance</taxon>
        <taxon>Millerieae</taxon>
        <taxon>Smallanthus</taxon>
    </lineage>
</organism>